<dbReference type="AlphaFoldDB" id="A0AAV4WIF6"/>
<accession>A0AAV4WIF6</accession>
<protein>
    <submittedName>
        <fullName evidence="1">Uncharacterized protein</fullName>
    </submittedName>
</protein>
<dbReference type="EMBL" id="BPLR01016109">
    <property type="protein sequence ID" value="GIY81348.1"/>
    <property type="molecule type" value="Genomic_DNA"/>
</dbReference>
<reference evidence="1 2" key="1">
    <citation type="submission" date="2021-06" db="EMBL/GenBank/DDBJ databases">
        <title>Caerostris extrusa draft genome.</title>
        <authorList>
            <person name="Kono N."/>
            <person name="Arakawa K."/>
        </authorList>
    </citation>
    <scope>NUCLEOTIDE SEQUENCE [LARGE SCALE GENOMIC DNA]</scope>
</reference>
<dbReference type="Proteomes" id="UP001054945">
    <property type="component" value="Unassembled WGS sequence"/>
</dbReference>
<name>A0AAV4WIF6_CAEEX</name>
<sequence length="123" mass="14417">MAEKPENSDLPTVRRSSKIFPQNLAAPFNDTFLSCLKQFKFCFRVYFGSQQVNARINPVHHLNLKIQRFRSVLRDSQKELVHTLKNENLASAGVCSFPFFLSISQWHTFYNKETRQLTSQYGW</sequence>
<gene>
    <name evidence="1" type="ORF">CEXT_361691</name>
</gene>
<evidence type="ECO:0000313" key="1">
    <source>
        <dbReference type="EMBL" id="GIY81348.1"/>
    </source>
</evidence>
<keyword evidence="2" id="KW-1185">Reference proteome</keyword>
<comment type="caution">
    <text evidence="1">The sequence shown here is derived from an EMBL/GenBank/DDBJ whole genome shotgun (WGS) entry which is preliminary data.</text>
</comment>
<organism evidence="1 2">
    <name type="scientific">Caerostris extrusa</name>
    <name type="common">Bark spider</name>
    <name type="synonym">Caerostris bankana</name>
    <dbReference type="NCBI Taxonomy" id="172846"/>
    <lineage>
        <taxon>Eukaryota</taxon>
        <taxon>Metazoa</taxon>
        <taxon>Ecdysozoa</taxon>
        <taxon>Arthropoda</taxon>
        <taxon>Chelicerata</taxon>
        <taxon>Arachnida</taxon>
        <taxon>Araneae</taxon>
        <taxon>Araneomorphae</taxon>
        <taxon>Entelegynae</taxon>
        <taxon>Araneoidea</taxon>
        <taxon>Araneidae</taxon>
        <taxon>Caerostris</taxon>
    </lineage>
</organism>
<evidence type="ECO:0000313" key="2">
    <source>
        <dbReference type="Proteomes" id="UP001054945"/>
    </source>
</evidence>
<proteinExistence type="predicted"/>